<dbReference type="AlphaFoldDB" id="A0AA37HNE0"/>
<dbReference type="Proteomes" id="UP001055108">
    <property type="component" value="Unassembled WGS sequence"/>
</dbReference>
<evidence type="ECO:0000313" key="2">
    <source>
        <dbReference type="Proteomes" id="UP001055108"/>
    </source>
</evidence>
<dbReference type="EMBL" id="BPQM01000026">
    <property type="protein sequence ID" value="GJD77977.1"/>
    <property type="molecule type" value="Genomic_DNA"/>
</dbReference>
<name>A0AA37HNE0_9HYPH</name>
<proteinExistence type="predicted"/>
<organism evidence="1 2">
    <name type="scientific">Methylobacterium gregans</name>
    <dbReference type="NCBI Taxonomy" id="374424"/>
    <lineage>
        <taxon>Bacteria</taxon>
        <taxon>Pseudomonadati</taxon>
        <taxon>Pseudomonadota</taxon>
        <taxon>Alphaproteobacteria</taxon>
        <taxon>Hyphomicrobiales</taxon>
        <taxon>Methylobacteriaceae</taxon>
        <taxon>Methylobacterium</taxon>
    </lineage>
</organism>
<reference evidence="1" key="2">
    <citation type="submission" date="2021-08" db="EMBL/GenBank/DDBJ databases">
        <authorList>
            <person name="Tani A."/>
            <person name="Ola A."/>
            <person name="Ogura Y."/>
            <person name="Katsura K."/>
            <person name="Hayashi T."/>
        </authorList>
    </citation>
    <scope>NUCLEOTIDE SEQUENCE</scope>
    <source>
        <strain evidence="1">NBRC 103626</strain>
    </source>
</reference>
<sequence length="149" mass="16332">MTAASFATSLASGLSSDAPSLMLTASGSSMGKTGQIRRKVSQVDGRTLAEHVCAFLREQHPVKTAQSVEAETGISAHTVRKWLDQGNAPSGPAYDALVRRYGAPFLCSVHPETRDAWFAHVARMQEQERLEAKARQIRQRLTDMREGHL</sequence>
<evidence type="ECO:0000313" key="1">
    <source>
        <dbReference type="EMBL" id="GJD77977.1"/>
    </source>
</evidence>
<comment type="caution">
    <text evidence="1">The sequence shown here is derived from an EMBL/GenBank/DDBJ whole genome shotgun (WGS) entry which is preliminary data.</text>
</comment>
<accession>A0AA37HNE0</accession>
<protein>
    <submittedName>
        <fullName evidence="1">Uncharacterized protein</fullName>
    </submittedName>
</protein>
<keyword evidence="2" id="KW-1185">Reference proteome</keyword>
<gene>
    <name evidence="1" type="ORF">NBEOAGPD_1189</name>
</gene>
<reference evidence="1" key="1">
    <citation type="journal article" date="2016" name="Front. Microbiol.">
        <title>Genome Sequence of the Piezophilic, Mesophilic Sulfate-Reducing Bacterium Desulfovibrio indicus J2T.</title>
        <authorList>
            <person name="Cao J."/>
            <person name="Maignien L."/>
            <person name="Shao Z."/>
            <person name="Alain K."/>
            <person name="Jebbar M."/>
        </authorList>
    </citation>
    <scope>NUCLEOTIDE SEQUENCE</scope>
    <source>
        <strain evidence="1">NBRC 103626</strain>
    </source>
</reference>